<keyword evidence="1 4" id="KW-0808">Transferase</keyword>
<sequence>MEQYSNLSLVYDELMDVDYKKWADFVSTYFKDKNIELKYKKGLELGCGTGNMTIYLKKLGLDLVALDSSEDMLTKAEEKLRRERLRATLLKQDIRSYNLNKKFPFIFSFCDCFNYITNYKDLESSFKNVYNHLEDDGYFLFDISTEYKLRNLIGEKTFTLNREDICYIWDNYINEDILEMYITFFVKEGKYYRRFDERHIQKIYRVEEIIEVLNKIGFKEVEVFDDYKFKDYSQDSIRAVFVIKK</sequence>
<dbReference type="CDD" id="cd02440">
    <property type="entry name" value="AdoMet_MTases"/>
    <property type="match status" value="1"/>
</dbReference>
<proteinExistence type="predicted"/>
<dbReference type="Proteomes" id="UP000184423">
    <property type="component" value="Unassembled WGS sequence"/>
</dbReference>
<keyword evidence="4" id="KW-0489">Methyltransferase</keyword>
<feature type="coiled-coil region" evidence="2">
    <location>
        <begin position="66"/>
        <end position="93"/>
    </location>
</feature>
<dbReference type="GO" id="GO:0008168">
    <property type="term" value="F:methyltransferase activity"/>
    <property type="evidence" value="ECO:0007669"/>
    <property type="project" value="UniProtKB-KW"/>
</dbReference>
<protein>
    <submittedName>
        <fullName evidence="4">Methyltransferase domain-containing protein</fullName>
    </submittedName>
</protein>
<evidence type="ECO:0000313" key="5">
    <source>
        <dbReference type="Proteomes" id="UP000184423"/>
    </source>
</evidence>
<dbReference type="AlphaFoldDB" id="A0A1M4XBS1"/>
<organism evidence="4 5">
    <name type="scientific">Caloramator proteoclasticus DSM 10124</name>
    <dbReference type="NCBI Taxonomy" id="1121262"/>
    <lineage>
        <taxon>Bacteria</taxon>
        <taxon>Bacillati</taxon>
        <taxon>Bacillota</taxon>
        <taxon>Clostridia</taxon>
        <taxon>Eubacteriales</taxon>
        <taxon>Clostridiaceae</taxon>
        <taxon>Caloramator</taxon>
    </lineage>
</organism>
<evidence type="ECO:0000256" key="1">
    <source>
        <dbReference type="ARBA" id="ARBA00022679"/>
    </source>
</evidence>
<keyword evidence="2" id="KW-0175">Coiled coil</keyword>
<evidence type="ECO:0000256" key="2">
    <source>
        <dbReference type="SAM" id="Coils"/>
    </source>
</evidence>
<gene>
    <name evidence="4" type="ORF">SAMN02746091_01365</name>
</gene>
<dbReference type="InterPro" id="IPR029063">
    <property type="entry name" value="SAM-dependent_MTases_sf"/>
</dbReference>
<dbReference type="Gene3D" id="3.40.50.150">
    <property type="entry name" value="Vaccinia Virus protein VP39"/>
    <property type="match status" value="1"/>
</dbReference>
<dbReference type="Gene3D" id="2.20.25.110">
    <property type="entry name" value="S-adenosyl-L-methionine-dependent methyltransferases"/>
    <property type="match status" value="1"/>
</dbReference>
<dbReference type="RefSeq" id="WP_073248624.1">
    <property type="nucleotide sequence ID" value="NZ_FQVG01000023.1"/>
</dbReference>
<evidence type="ECO:0000259" key="3">
    <source>
        <dbReference type="Pfam" id="PF13649"/>
    </source>
</evidence>
<feature type="domain" description="Methyltransferase" evidence="3">
    <location>
        <begin position="43"/>
        <end position="137"/>
    </location>
</feature>
<name>A0A1M4XBS1_9CLOT</name>
<dbReference type="InterPro" id="IPR041698">
    <property type="entry name" value="Methyltransf_25"/>
</dbReference>
<dbReference type="GO" id="GO:0032259">
    <property type="term" value="P:methylation"/>
    <property type="evidence" value="ECO:0007669"/>
    <property type="project" value="UniProtKB-KW"/>
</dbReference>
<dbReference type="Pfam" id="PF13649">
    <property type="entry name" value="Methyltransf_25"/>
    <property type="match status" value="1"/>
</dbReference>
<dbReference type="SUPFAM" id="SSF53335">
    <property type="entry name" value="S-adenosyl-L-methionine-dependent methyltransferases"/>
    <property type="match status" value="1"/>
</dbReference>
<reference evidence="5" key="1">
    <citation type="submission" date="2016-11" db="EMBL/GenBank/DDBJ databases">
        <authorList>
            <person name="Varghese N."/>
            <person name="Submissions S."/>
        </authorList>
    </citation>
    <scope>NUCLEOTIDE SEQUENCE [LARGE SCALE GENOMIC DNA]</scope>
    <source>
        <strain evidence="5">DSM 10124</strain>
    </source>
</reference>
<dbReference type="PANTHER" id="PTHR43861">
    <property type="entry name" value="TRANS-ACONITATE 2-METHYLTRANSFERASE-RELATED"/>
    <property type="match status" value="1"/>
</dbReference>
<accession>A0A1M4XBS1</accession>
<dbReference type="EMBL" id="FQVG01000023">
    <property type="protein sequence ID" value="SHE90999.1"/>
    <property type="molecule type" value="Genomic_DNA"/>
</dbReference>
<keyword evidence="5" id="KW-1185">Reference proteome</keyword>
<evidence type="ECO:0000313" key="4">
    <source>
        <dbReference type="EMBL" id="SHE90999.1"/>
    </source>
</evidence>